<sequence length="110" mass="12154">MASVYPIHRGVVPISHTWNEAKSQTESLPLALPMQTSEPEANDKIEMLPVAEKKPSCILTNVVSTCVNKASAHLELLQTLIEEWFAQLPKAGCEEHSYNVAKGIFVLIKI</sequence>
<dbReference type="Proteomes" id="UP000593567">
    <property type="component" value="Unassembled WGS sequence"/>
</dbReference>
<protein>
    <submittedName>
        <fullName evidence="1">Uncharacterized protein</fullName>
    </submittedName>
</protein>
<comment type="caution">
    <text evidence="1">The sequence shown here is derived from an EMBL/GenBank/DDBJ whole genome shotgun (WGS) entry which is preliminary data.</text>
</comment>
<reference evidence="1" key="1">
    <citation type="submission" date="2020-06" db="EMBL/GenBank/DDBJ databases">
        <title>Draft genome of Bugula neritina, a colonial animal packing powerful symbionts and potential medicines.</title>
        <authorList>
            <person name="Rayko M."/>
        </authorList>
    </citation>
    <scope>NUCLEOTIDE SEQUENCE [LARGE SCALE GENOMIC DNA]</scope>
    <source>
        <strain evidence="1">Kwan_BN1</strain>
    </source>
</reference>
<evidence type="ECO:0000313" key="1">
    <source>
        <dbReference type="EMBL" id="KAF6031078.1"/>
    </source>
</evidence>
<dbReference type="EMBL" id="VXIV02001640">
    <property type="protein sequence ID" value="KAF6031078.1"/>
    <property type="molecule type" value="Genomic_DNA"/>
</dbReference>
<dbReference type="OrthoDB" id="10010556at2759"/>
<evidence type="ECO:0000313" key="2">
    <source>
        <dbReference type="Proteomes" id="UP000593567"/>
    </source>
</evidence>
<gene>
    <name evidence="1" type="ORF">EB796_010626</name>
</gene>
<name>A0A7J7K0G8_BUGNE</name>
<organism evidence="1 2">
    <name type="scientific">Bugula neritina</name>
    <name type="common">Brown bryozoan</name>
    <name type="synonym">Sertularia neritina</name>
    <dbReference type="NCBI Taxonomy" id="10212"/>
    <lineage>
        <taxon>Eukaryota</taxon>
        <taxon>Metazoa</taxon>
        <taxon>Spiralia</taxon>
        <taxon>Lophotrochozoa</taxon>
        <taxon>Bryozoa</taxon>
        <taxon>Gymnolaemata</taxon>
        <taxon>Cheilostomatida</taxon>
        <taxon>Flustrina</taxon>
        <taxon>Buguloidea</taxon>
        <taxon>Bugulidae</taxon>
        <taxon>Bugula</taxon>
    </lineage>
</organism>
<keyword evidence="2" id="KW-1185">Reference proteome</keyword>
<accession>A0A7J7K0G8</accession>
<dbReference type="AlphaFoldDB" id="A0A7J7K0G8"/>
<proteinExistence type="predicted"/>